<organism evidence="8 9">
    <name type="scientific">Trypanosoma equiperdum</name>
    <dbReference type="NCBI Taxonomy" id="5694"/>
    <lineage>
        <taxon>Eukaryota</taxon>
        <taxon>Discoba</taxon>
        <taxon>Euglenozoa</taxon>
        <taxon>Kinetoplastea</taxon>
        <taxon>Metakinetoplastina</taxon>
        <taxon>Trypanosomatida</taxon>
        <taxon>Trypanosomatidae</taxon>
        <taxon>Trypanosoma</taxon>
    </lineage>
</organism>
<reference evidence="8" key="1">
    <citation type="submission" date="2016-09" db="EMBL/GenBank/DDBJ databases">
        <authorList>
            <person name="Hebert L."/>
            <person name="Moumen B."/>
        </authorList>
    </citation>
    <scope>NUCLEOTIDE SEQUENCE [LARGE SCALE GENOMIC DNA]</scope>
    <source>
        <strain evidence="8">OVI</strain>
    </source>
</reference>
<evidence type="ECO:0000256" key="4">
    <source>
        <dbReference type="ARBA" id="ARBA00023136"/>
    </source>
</evidence>
<keyword evidence="6" id="KW-0449">Lipoprotein</keyword>
<dbReference type="Gene3D" id="1.10.470.10">
    <property type="entry name" value="Variant Surface Glycoprotein, subunit A, domain 2"/>
    <property type="match status" value="1"/>
</dbReference>
<evidence type="ECO:0000256" key="1">
    <source>
        <dbReference type="ARBA" id="ARBA00004609"/>
    </source>
</evidence>
<evidence type="ECO:0000256" key="5">
    <source>
        <dbReference type="ARBA" id="ARBA00023180"/>
    </source>
</evidence>
<comment type="subcellular location">
    <subcellularLocation>
        <location evidence="1">Cell membrane</location>
        <topology evidence="1">Lipid-anchor</topology>
        <topology evidence="1">GPI-anchor</topology>
    </subcellularLocation>
</comment>
<evidence type="ECO:0000313" key="9">
    <source>
        <dbReference type="Proteomes" id="UP000195570"/>
    </source>
</evidence>
<dbReference type="GO" id="GO:0005886">
    <property type="term" value="C:plasma membrane"/>
    <property type="evidence" value="ECO:0007669"/>
    <property type="project" value="UniProtKB-SubCell"/>
</dbReference>
<dbReference type="Proteomes" id="UP000195570">
    <property type="component" value="Unassembled WGS sequence"/>
</dbReference>
<proteinExistence type="predicted"/>
<feature type="domain" description="Trypanosome variant surface glycoprotein A-type N-terminal" evidence="7">
    <location>
        <begin position="15"/>
        <end position="269"/>
    </location>
</feature>
<dbReference type="GeneID" id="92376542"/>
<dbReference type="EMBL" id="CZPT02001549">
    <property type="protein sequence ID" value="SCU71022.1"/>
    <property type="molecule type" value="Genomic_DNA"/>
</dbReference>
<evidence type="ECO:0000256" key="2">
    <source>
        <dbReference type="ARBA" id="ARBA00022475"/>
    </source>
</evidence>
<sequence length="355" mass="37422">MELAALRYPDKNTGFATIALYATLEEENAKNTIDTVINSHSHVATPAAYAAGRLDEFVLTLNGMQAVDGTVSGNTCLYGGASKTSLDAHITGCKTMTKEAPKPGNLSFASKLAATQAKLTTADAETGKSCAFTGDHNNKYVTGANPHTAIKHGLGLYTSQAGDLGTANNWGEKIEDLEIVKGISEELRQLDGLDASGPLPKFETAGEVAALIKTKSAPTNLAKALQKMTGEKQPKTGAELTQQIKEVFGTDVDEPDPAYFKDLGSAEVAMKGRSGELQTLTARTVDIEAAISQALSHLSTNIETAAKSKAQVCAGLGSTQPEDVCNKITNTDPKSCNATENYHFVESNDKVKNAH</sequence>
<evidence type="ECO:0000313" key="8">
    <source>
        <dbReference type="EMBL" id="SCU71022.1"/>
    </source>
</evidence>
<evidence type="ECO:0000256" key="6">
    <source>
        <dbReference type="ARBA" id="ARBA00023288"/>
    </source>
</evidence>
<dbReference type="RefSeq" id="XP_067081755.1">
    <property type="nucleotide sequence ID" value="XM_067225654.1"/>
</dbReference>
<keyword evidence="2" id="KW-1003">Cell membrane</keyword>
<dbReference type="GO" id="GO:0098552">
    <property type="term" value="C:side of membrane"/>
    <property type="evidence" value="ECO:0007669"/>
    <property type="project" value="UniProtKB-KW"/>
</dbReference>
<dbReference type="AlphaFoldDB" id="A0A1G4IFG9"/>
<dbReference type="Gene3D" id="3.90.150.10">
    <property type="entry name" value="Variant Surface Glycoprotein, subunit A domain 1"/>
    <property type="match status" value="1"/>
</dbReference>
<dbReference type="VEuPathDB" id="TriTrypDB:TEOVI_000260200"/>
<accession>A0A1G4IFG9</accession>
<keyword evidence="5" id="KW-0325">Glycoprotein</keyword>
<name>A0A1G4IFG9_TRYEQ</name>
<gene>
    <name evidence="8" type="ORF">TEOVI_000260200</name>
</gene>
<dbReference type="InterPro" id="IPR001812">
    <property type="entry name" value="Trypano_VSG_A_N_dom"/>
</dbReference>
<keyword evidence="4" id="KW-0472">Membrane</keyword>
<comment type="caution">
    <text evidence="8">The sequence shown here is derived from an EMBL/GenBank/DDBJ whole genome shotgun (WGS) entry which is preliminary data.</text>
</comment>
<protein>
    <submittedName>
        <fullName evidence="8">Trypanosome variant surface glycoprotein (A-type), putative</fullName>
    </submittedName>
</protein>
<keyword evidence="3" id="KW-0336">GPI-anchor</keyword>
<evidence type="ECO:0000259" key="7">
    <source>
        <dbReference type="Pfam" id="PF00913"/>
    </source>
</evidence>
<dbReference type="GO" id="GO:0042783">
    <property type="term" value="P:symbiont-mediated evasion of host immune response"/>
    <property type="evidence" value="ECO:0007669"/>
    <property type="project" value="InterPro"/>
</dbReference>
<dbReference type="Pfam" id="PF00913">
    <property type="entry name" value="Trypan_glycop"/>
    <property type="match status" value="1"/>
</dbReference>
<evidence type="ECO:0000256" key="3">
    <source>
        <dbReference type="ARBA" id="ARBA00022622"/>
    </source>
</evidence>
<keyword evidence="9" id="KW-1185">Reference proteome</keyword>
<dbReference type="SUPFAM" id="SSF58087">
    <property type="entry name" value="Variant surface glycoprotein (N-terminal domain)"/>
    <property type="match status" value="1"/>
</dbReference>